<sequence>MATTKRAYKLQEFVAHSSNVNCLKIGRRTSRVLVTGGEDHKVNLWAIGKPNAILSLSGHISAVESVSFDSSEVLVAAGAASGSIKLWDLEEAKIGSLFLLCAVVRTLTGHRSNCIAVDFHPFGEFFASGSLDTNLKIWDIRRKGCIHTYKGHTRGVNAIKFTPDGRWVVSGGEDNIVKLWDLTAGKLLHDFKFHEGQIRCIDFHPHEFLLATGSADRTVKFWDLETFELIGSAGPETSGVRSMTFNPDGRTLLCGLHESLKVFSWEPIKCHDAVDVGWSRLSDMNIHEGKLLGCSYNQSCVGVWVVDLSRIEPYAIASAANLNGHSEPKSASSGSVSMQADNNIKSSMGRLSSSEPNAKETKPVACRLLIFLSFKFTIFLCYKVKSTADVPGTPQRIATSGGTKTTTTAPAPAPAPALAPVATTVKRSASKAQATTNLPTIKKSDIIPVIVPRTSPRLELSADSTNDGIGRTIPCDIQSKSANFRKVSNINENSERADMSVQSGFVGSRTTEQNELMDQTAISSGNSVTQRVTGGETNLDDVKCVTTGRPGANLFRESSANYDHENRKFLLSLDGCCKFSYILIQHAEFMFLFSPGYVIIIEITLLYSRTNMRAWRYNYPNLKEYDQLKLLGFFLMKNVVLSRKETKIDVHMNVDESWVCVTQPIQESNNIRIHKPKEACSFDIPKGGRTRSLVATWERREHSPSYDQPRLSNSSETGATSSSPYSLRGRNRFAEKETVPASDEDAIAVLLGKHDQFLNLAQSRLIKLQVVCQLWERNDVKGVIDTIEKMSDHAVCADVLSSLKDKSEIITLDICASLLPLLTGLLESKIDRHLSVSLEMLLKLVKIFVPVIRSTLSAGPSVGVDLQAEQRLERCNLCFIELEKIKNSISSLIRRGGSIGKAAQELNLALQEVL</sequence>
<dbReference type="PANTHER" id="PTHR19845:SF0">
    <property type="entry name" value="KATANIN P80 WD40 REPEAT-CONTAINING SUBUNIT B1"/>
    <property type="match status" value="1"/>
</dbReference>
<keyword evidence="3 8" id="KW-0853">WD repeat</keyword>
<evidence type="ECO:0000256" key="9">
    <source>
        <dbReference type="SAM" id="MobiDB-lite"/>
    </source>
</evidence>
<accession>A0A8D7AP94</accession>
<feature type="region of interest" description="Disordered" evidence="9">
    <location>
        <begin position="698"/>
        <end position="727"/>
    </location>
</feature>
<dbReference type="InterPro" id="IPR036322">
    <property type="entry name" value="WD40_repeat_dom_sf"/>
</dbReference>
<reference evidence="11" key="1">
    <citation type="submission" date="2021-03" db="EMBL/GenBank/DDBJ databases">
        <authorList>
            <consortium name="Genoscope - CEA"/>
            <person name="William W."/>
        </authorList>
    </citation>
    <scope>NUCLEOTIDE SEQUENCE</scope>
    <source>
        <strain evidence="11">Doubled-haploid Pahang</strain>
    </source>
</reference>
<feature type="repeat" description="WD" evidence="8">
    <location>
        <begin position="191"/>
        <end position="232"/>
    </location>
</feature>
<evidence type="ECO:0000256" key="3">
    <source>
        <dbReference type="ARBA" id="ARBA00022574"/>
    </source>
</evidence>
<dbReference type="InterPro" id="IPR001680">
    <property type="entry name" value="WD40_rpt"/>
</dbReference>
<feature type="repeat" description="WD" evidence="8">
    <location>
        <begin position="149"/>
        <end position="190"/>
    </location>
</feature>
<feature type="repeat" description="WD" evidence="8">
    <location>
        <begin position="56"/>
        <end position="97"/>
    </location>
</feature>
<feature type="region of interest" description="Disordered" evidence="9">
    <location>
        <begin position="395"/>
        <end position="416"/>
    </location>
</feature>
<name>A0A8D7AP94_MUSAM</name>
<evidence type="ECO:0000256" key="7">
    <source>
        <dbReference type="HAMAP-Rule" id="MF_03022"/>
    </source>
</evidence>
<keyword evidence="2 7" id="KW-0963">Cytoplasm</keyword>
<dbReference type="HAMAP" id="MF_03022">
    <property type="entry name" value="Katanin_p80_B1"/>
    <property type="match status" value="1"/>
</dbReference>
<keyword evidence="5" id="KW-0677">Repeat</keyword>
<gene>
    <name evidence="11" type="ORF">GSMUA_190300.1</name>
</gene>
<dbReference type="FunFam" id="2.130.10.10:FF:000462">
    <property type="entry name" value="Katanin p80 WD40 repeat-containing subunit B1"/>
    <property type="match status" value="1"/>
</dbReference>
<dbReference type="InterPro" id="IPR015943">
    <property type="entry name" value="WD40/YVTN_repeat-like_dom_sf"/>
</dbReference>
<dbReference type="GO" id="GO:0008017">
    <property type="term" value="F:microtubule binding"/>
    <property type="evidence" value="ECO:0007669"/>
    <property type="project" value="UniProtKB-UniRule"/>
</dbReference>
<dbReference type="PROSITE" id="PS00678">
    <property type="entry name" value="WD_REPEATS_1"/>
    <property type="match status" value="2"/>
</dbReference>
<evidence type="ECO:0000256" key="4">
    <source>
        <dbReference type="ARBA" id="ARBA00022701"/>
    </source>
</evidence>
<proteinExistence type="inferred from homology"/>
<dbReference type="InterPro" id="IPR026962">
    <property type="entry name" value="KTNB1"/>
</dbReference>
<evidence type="ECO:0000256" key="1">
    <source>
        <dbReference type="ARBA" id="ARBA00004245"/>
    </source>
</evidence>
<dbReference type="SUPFAM" id="SSF50978">
    <property type="entry name" value="WD40 repeat-like"/>
    <property type="match status" value="1"/>
</dbReference>
<dbReference type="GO" id="GO:0051013">
    <property type="term" value="P:microtubule severing"/>
    <property type="evidence" value="ECO:0007669"/>
    <property type="project" value="UniProtKB-UniRule"/>
</dbReference>
<dbReference type="GO" id="GO:0005874">
    <property type="term" value="C:microtubule"/>
    <property type="evidence" value="ECO:0007669"/>
    <property type="project" value="UniProtKB-KW"/>
</dbReference>
<comment type="similarity">
    <text evidence="7">Belongs to the WD repeat KATNB1 family.</text>
</comment>
<dbReference type="PRINTS" id="PR00320">
    <property type="entry name" value="GPROTEINBRPT"/>
</dbReference>
<protein>
    <recommendedName>
        <fullName evidence="7">Katanin p80 WD40 repeat-containing subunit B1 homolog</fullName>
    </recommendedName>
</protein>
<dbReference type="Gene3D" id="2.130.10.10">
    <property type="entry name" value="YVTN repeat-like/Quinoprotein amine dehydrogenase"/>
    <property type="match status" value="2"/>
</dbReference>
<comment type="subcellular location">
    <subcellularLocation>
        <location evidence="1 7">Cytoplasm</location>
        <location evidence="1 7">Cytoskeleton</location>
    </subcellularLocation>
</comment>
<dbReference type="GO" id="GO:0008352">
    <property type="term" value="C:katanin complex"/>
    <property type="evidence" value="ECO:0007669"/>
    <property type="project" value="InterPro"/>
</dbReference>
<organism evidence="11">
    <name type="scientific">Musa acuminata subsp. malaccensis</name>
    <name type="common">Wild banana</name>
    <name type="synonym">Musa malaccensis</name>
    <dbReference type="NCBI Taxonomy" id="214687"/>
    <lineage>
        <taxon>Eukaryota</taxon>
        <taxon>Viridiplantae</taxon>
        <taxon>Streptophyta</taxon>
        <taxon>Embryophyta</taxon>
        <taxon>Tracheophyta</taxon>
        <taxon>Spermatophyta</taxon>
        <taxon>Magnoliopsida</taxon>
        <taxon>Liliopsida</taxon>
        <taxon>Zingiberales</taxon>
        <taxon>Musaceae</taxon>
        <taxon>Musa</taxon>
    </lineage>
</organism>
<dbReference type="PROSITE" id="PS50082">
    <property type="entry name" value="WD_REPEATS_2"/>
    <property type="match status" value="5"/>
</dbReference>
<feature type="domain" description="Katanin p80 subunit C-terminal" evidence="10">
    <location>
        <begin position="753"/>
        <end position="910"/>
    </location>
</feature>
<keyword evidence="6 7" id="KW-0206">Cytoskeleton</keyword>
<dbReference type="GO" id="GO:0005737">
    <property type="term" value="C:cytoplasm"/>
    <property type="evidence" value="ECO:0007669"/>
    <property type="project" value="UniProtKB-UniRule"/>
</dbReference>
<dbReference type="CDD" id="cd00200">
    <property type="entry name" value="WD40"/>
    <property type="match status" value="1"/>
</dbReference>
<evidence type="ECO:0000259" key="10">
    <source>
        <dbReference type="Pfam" id="PF13925"/>
    </source>
</evidence>
<dbReference type="Pfam" id="PF00400">
    <property type="entry name" value="WD40"/>
    <property type="match status" value="5"/>
</dbReference>
<comment type="function">
    <text evidence="7">May participate in a complex which severs microtubules in an ATP-dependent manner. Microtubule severing may promote rapid reorganization of cellular microtubule arrays.</text>
</comment>
<dbReference type="PROSITE" id="PS50294">
    <property type="entry name" value="WD_REPEATS_REGION"/>
    <property type="match status" value="4"/>
</dbReference>
<evidence type="ECO:0000313" key="11">
    <source>
        <dbReference type="EMBL" id="CAG1851536.1"/>
    </source>
</evidence>
<dbReference type="InterPro" id="IPR028021">
    <property type="entry name" value="Katanin_C-terminal"/>
</dbReference>
<dbReference type="Pfam" id="PF13925">
    <property type="entry name" value="Katanin_con80"/>
    <property type="match status" value="1"/>
</dbReference>
<dbReference type="InterPro" id="IPR020472">
    <property type="entry name" value="WD40_PAC1"/>
</dbReference>
<feature type="compositionally biased region" description="Low complexity" evidence="9">
    <location>
        <begin position="712"/>
        <end position="726"/>
    </location>
</feature>
<dbReference type="SMART" id="SM00320">
    <property type="entry name" value="WD40"/>
    <property type="match status" value="6"/>
</dbReference>
<feature type="repeat" description="WD" evidence="8">
    <location>
        <begin position="13"/>
        <end position="55"/>
    </location>
</feature>
<evidence type="ECO:0000256" key="6">
    <source>
        <dbReference type="ARBA" id="ARBA00023212"/>
    </source>
</evidence>
<evidence type="ECO:0000256" key="8">
    <source>
        <dbReference type="PROSITE-ProRule" id="PRU00221"/>
    </source>
</evidence>
<dbReference type="InterPro" id="IPR019775">
    <property type="entry name" value="WD40_repeat_CS"/>
</dbReference>
<dbReference type="EMBL" id="HG996468">
    <property type="protein sequence ID" value="CAG1851536.1"/>
    <property type="molecule type" value="Genomic_DNA"/>
</dbReference>
<evidence type="ECO:0000256" key="2">
    <source>
        <dbReference type="ARBA" id="ARBA00022490"/>
    </source>
</evidence>
<evidence type="ECO:0000256" key="5">
    <source>
        <dbReference type="ARBA" id="ARBA00022737"/>
    </source>
</evidence>
<feature type="repeat" description="WD" evidence="8">
    <location>
        <begin position="107"/>
        <end position="148"/>
    </location>
</feature>
<dbReference type="AlphaFoldDB" id="A0A8D7AP94"/>
<dbReference type="FunFam" id="2.130.10.10:FF:000626">
    <property type="entry name" value="Katanin p80 WD40 repeat-containing subunit B1 homolog"/>
    <property type="match status" value="1"/>
</dbReference>
<dbReference type="PANTHER" id="PTHR19845">
    <property type="entry name" value="KATANIN P80 SUBUNIT"/>
    <property type="match status" value="1"/>
</dbReference>
<keyword evidence="4 7" id="KW-0493">Microtubule</keyword>